<dbReference type="Proteomes" id="UP000672032">
    <property type="component" value="Chromosome 5"/>
</dbReference>
<reference evidence="2" key="1">
    <citation type="submission" date="2020-10" db="EMBL/GenBank/DDBJ databases">
        <title>Genome Sequence of Monilinia vaccinii-corymbosi Sheds Light on Mummy Berry Disease Infection of Blueberry and Mating Type.</title>
        <authorList>
            <person name="Yow A.G."/>
            <person name="Zhang Y."/>
            <person name="Bansal K."/>
            <person name="Eacker S.M."/>
            <person name="Sullivan S."/>
            <person name="Liachko I."/>
            <person name="Cubeta M.A."/>
            <person name="Rollins J.A."/>
            <person name="Ashrafi H."/>
        </authorList>
    </citation>
    <scope>NUCLEOTIDE SEQUENCE</scope>
    <source>
        <strain evidence="2">RL-1</strain>
    </source>
</reference>
<organism evidence="2 3">
    <name type="scientific">Monilinia vaccinii-corymbosi</name>
    <dbReference type="NCBI Taxonomy" id="61207"/>
    <lineage>
        <taxon>Eukaryota</taxon>
        <taxon>Fungi</taxon>
        <taxon>Dikarya</taxon>
        <taxon>Ascomycota</taxon>
        <taxon>Pezizomycotina</taxon>
        <taxon>Leotiomycetes</taxon>
        <taxon>Helotiales</taxon>
        <taxon>Sclerotiniaceae</taxon>
        <taxon>Monilinia</taxon>
    </lineage>
</organism>
<accession>A0A8A3PJH8</accession>
<gene>
    <name evidence="2" type="ORF">DSL72_008009</name>
</gene>
<dbReference type="EMBL" id="CP063409">
    <property type="protein sequence ID" value="QSZ35144.1"/>
    <property type="molecule type" value="Genomic_DNA"/>
</dbReference>
<feature type="region of interest" description="Disordered" evidence="1">
    <location>
        <begin position="81"/>
        <end position="109"/>
    </location>
</feature>
<dbReference type="AlphaFoldDB" id="A0A8A3PJH8"/>
<evidence type="ECO:0000313" key="2">
    <source>
        <dbReference type="EMBL" id="QSZ35144.1"/>
    </source>
</evidence>
<name>A0A8A3PJH8_9HELO</name>
<evidence type="ECO:0000313" key="3">
    <source>
        <dbReference type="Proteomes" id="UP000672032"/>
    </source>
</evidence>
<protein>
    <submittedName>
        <fullName evidence="2">Uncharacterized protein</fullName>
    </submittedName>
</protein>
<sequence>MSTPSGSTDVQKPQRWELFLYELLKLHYQKGRFTDEEIMEEDVLKVLKKAVPDILSKTREGILLGIDIGRELWFADRRRRSGSELLSPAEEPEESSRTRGSSEETVGGDIQHAFIQDKDQVKILGVIRSK</sequence>
<keyword evidence="3" id="KW-1185">Reference proteome</keyword>
<proteinExistence type="predicted"/>
<evidence type="ECO:0000256" key="1">
    <source>
        <dbReference type="SAM" id="MobiDB-lite"/>
    </source>
</evidence>